<evidence type="ECO:0000256" key="1">
    <source>
        <dbReference type="ARBA" id="ARBA00023002"/>
    </source>
</evidence>
<evidence type="ECO:0000259" key="2">
    <source>
        <dbReference type="Pfam" id="PF01408"/>
    </source>
</evidence>
<keyword evidence="1" id="KW-0560">Oxidoreductase</keyword>
<dbReference type="PANTHER" id="PTHR43818">
    <property type="entry name" value="BCDNA.GH03377"/>
    <property type="match status" value="1"/>
</dbReference>
<dbReference type="OrthoDB" id="9768836at2"/>
<dbReference type="InterPro" id="IPR000683">
    <property type="entry name" value="Gfo/Idh/MocA-like_OxRdtase_N"/>
</dbReference>
<dbReference type="RefSeq" id="WP_090670515.1">
    <property type="nucleotide sequence ID" value="NZ_FNIT01000002.1"/>
</dbReference>
<dbReference type="SUPFAM" id="SSF51735">
    <property type="entry name" value="NAD(P)-binding Rossmann-fold domains"/>
    <property type="match status" value="1"/>
</dbReference>
<dbReference type="Proteomes" id="UP000198793">
    <property type="component" value="Unassembled WGS sequence"/>
</dbReference>
<dbReference type="AlphaFoldDB" id="A0A1H0F4C7"/>
<feature type="domain" description="Gfo/Idh/MocA-like oxidoreductase N-terminal" evidence="2">
    <location>
        <begin position="3"/>
        <end position="120"/>
    </location>
</feature>
<keyword evidence="5" id="KW-1185">Reference proteome</keyword>
<dbReference type="InterPro" id="IPR050463">
    <property type="entry name" value="Gfo/Idh/MocA_oxidrdct_glycsds"/>
</dbReference>
<evidence type="ECO:0000259" key="3">
    <source>
        <dbReference type="Pfam" id="PF22725"/>
    </source>
</evidence>
<organism evidence="4 5">
    <name type="scientific">Aureimonas jatrophae</name>
    <dbReference type="NCBI Taxonomy" id="1166073"/>
    <lineage>
        <taxon>Bacteria</taxon>
        <taxon>Pseudomonadati</taxon>
        <taxon>Pseudomonadota</taxon>
        <taxon>Alphaproteobacteria</taxon>
        <taxon>Hyphomicrobiales</taxon>
        <taxon>Aurantimonadaceae</taxon>
        <taxon>Aureimonas</taxon>
    </lineage>
</organism>
<sequence>MTIRFAVIGINHDHINGQVGCLLAEGAEFAGFCAAEDDLAAPFAARYGQARRVDDPRWILDDPSIDLVVSAAVPADRAAIAESAMRAGKDVMLDKPGMTTMDQLETLRRTQRETGRILSILYSEHFENRATVKAGELVRAGAIGQVVSTAGFGPHRMRPAGRPGWFFQRERYGGILVDIASHQFEQFLFFADAEEAEILSARVANRGHREHPGVQDTGDAHLATRDVNGFIRVDWFTPEGLPVWGDGRLFITGTEGMIELRKYVDVAGRPGGDHLFLTDAKGVRHVDCSAEPLPYGRQLIADIRDRTETAMPQARCFKAMELALRAQAMAEGARA</sequence>
<dbReference type="PANTHER" id="PTHR43818:SF11">
    <property type="entry name" value="BCDNA.GH03377"/>
    <property type="match status" value="1"/>
</dbReference>
<proteinExistence type="predicted"/>
<accession>A0A1H0F4C7</accession>
<dbReference type="Gene3D" id="3.30.360.10">
    <property type="entry name" value="Dihydrodipicolinate Reductase, domain 2"/>
    <property type="match status" value="1"/>
</dbReference>
<dbReference type="SUPFAM" id="SSF55347">
    <property type="entry name" value="Glyceraldehyde-3-phosphate dehydrogenase-like, C-terminal domain"/>
    <property type="match status" value="1"/>
</dbReference>
<name>A0A1H0F4C7_9HYPH</name>
<dbReference type="Pfam" id="PF22725">
    <property type="entry name" value="GFO_IDH_MocA_C3"/>
    <property type="match status" value="1"/>
</dbReference>
<feature type="domain" description="GFO/IDH/MocA-like oxidoreductase" evidence="3">
    <location>
        <begin position="133"/>
        <end position="259"/>
    </location>
</feature>
<dbReference type="Gene3D" id="3.40.50.720">
    <property type="entry name" value="NAD(P)-binding Rossmann-like Domain"/>
    <property type="match status" value="1"/>
</dbReference>
<evidence type="ECO:0000313" key="4">
    <source>
        <dbReference type="EMBL" id="SDN89510.1"/>
    </source>
</evidence>
<dbReference type="STRING" id="1166073.SAMN05192530_102351"/>
<gene>
    <name evidence="4" type="ORF">SAMN05192530_102351</name>
</gene>
<dbReference type="GO" id="GO:0016491">
    <property type="term" value="F:oxidoreductase activity"/>
    <property type="evidence" value="ECO:0007669"/>
    <property type="project" value="UniProtKB-KW"/>
</dbReference>
<protein>
    <submittedName>
        <fullName evidence="4">Predicted dehydrogenase</fullName>
    </submittedName>
</protein>
<reference evidence="4 5" key="1">
    <citation type="submission" date="2016-10" db="EMBL/GenBank/DDBJ databases">
        <authorList>
            <person name="de Groot N.N."/>
        </authorList>
    </citation>
    <scope>NUCLEOTIDE SEQUENCE [LARGE SCALE GENOMIC DNA]</scope>
    <source>
        <strain evidence="5">L7-484,KACC 16230,DSM 25025</strain>
    </source>
</reference>
<dbReference type="InterPro" id="IPR055170">
    <property type="entry name" value="GFO_IDH_MocA-like_dom"/>
</dbReference>
<dbReference type="Pfam" id="PF01408">
    <property type="entry name" value="GFO_IDH_MocA"/>
    <property type="match status" value="1"/>
</dbReference>
<dbReference type="InterPro" id="IPR036291">
    <property type="entry name" value="NAD(P)-bd_dom_sf"/>
</dbReference>
<dbReference type="GO" id="GO:0000166">
    <property type="term" value="F:nucleotide binding"/>
    <property type="evidence" value="ECO:0007669"/>
    <property type="project" value="InterPro"/>
</dbReference>
<dbReference type="EMBL" id="FNIT01000002">
    <property type="protein sequence ID" value="SDN89510.1"/>
    <property type="molecule type" value="Genomic_DNA"/>
</dbReference>
<evidence type="ECO:0000313" key="5">
    <source>
        <dbReference type="Proteomes" id="UP000198793"/>
    </source>
</evidence>